<keyword evidence="1" id="KW-0472">Membrane</keyword>
<sequence length="82" mass="9111">MDHHMTTPLKQPTWRKPAGMLAILVIILLWSGIIVSASDFIGAQNIAIQSIIYLVAGIIWIAPMRPLMIWMETGSFRAPPQA</sequence>
<reference evidence="2 3" key="1">
    <citation type="submission" date="2018-12" db="EMBL/GenBank/DDBJ databases">
        <authorList>
            <person name="Kim S.-J."/>
            <person name="Jung G.-Y."/>
        </authorList>
    </citation>
    <scope>NUCLEOTIDE SEQUENCE [LARGE SCALE GENOMIC DNA]</scope>
    <source>
        <strain evidence="2 3">03SU3-P</strain>
    </source>
</reference>
<comment type="caution">
    <text evidence="2">The sequence shown here is derived from an EMBL/GenBank/DDBJ whole genome shotgun (WGS) entry which is preliminary data.</text>
</comment>
<name>A0A426RTG1_9SPHN</name>
<feature type="transmembrane region" description="Helical" evidence="1">
    <location>
        <begin position="46"/>
        <end position="62"/>
    </location>
</feature>
<keyword evidence="1" id="KW-0812">Transmembrane</keyword>
<proteinExistence type="predicted"/>
<evidence type="ECO:0000313" key="2">
    <source>
        <dbReference type="EMBL" id="RRQ52264.1"/>
    </source>
</evidence>
<keyword evidence="3" id="KW-1185">Reference proteome</keyword>
<dbReference type="OrthoDB" id="7510023at2"/>
<feature type="transmembrane region" description="Helical" evidence="1">
    <location>
        <begin position="21"/>
        <end position="40"/>
    </location>
</feature>
<dbReference type="InterPro" id="IPR021265">
    <property type="entry name" value="DUF2842"/>
</dbReference>
<dbReference type="Pfam" id="PF11003">
    <property type="entry name" value="DUF2842"/>
    <property type="match status" value="1"/>
</dbReference>
<organism evidence="2 3">
    <name type="scientific">Sphingorhabdus wooponensis</name>
    <dbReference type="NCBI Taxonomy" id="940136"/>
    <lineage>
        <taxon>Bacteria</taxon>
        <taxon>Pseudomonadati</taxon>
        <taxon>Pseudomonadota</taxon>
        <taxon>Alphaproteobacteria</taxon>
        <taxon>Sphingomonadales</taxon>
        <taxon>Sphingomonadaceae</taxon>
        <taxon>Sphingorhabdus</taxon>
    </lineage>
</organism>
<accession>A0A426RTG1</accession>
<gene>
    <name evidence="2" type="ORF">D7D48_05195</name>
</gene>
<dbReference type="EMBL" id="RWJI01000001">
    <property type="protein sequence ID" value="RRQ52264.1"/>
    <property type="molecule type" value="Genomic_DNA"/>
</dbReference>
<protein>
    <submittedName>
        <fullName evidence="2">DUF2842 domain-containing protein</fullName>
    </submittedName>
</protein>
<dbReference type="Proteomes" id="UP000268553">
    <property type="component" value="Unassembled WGS sequence"/>
</dbReference>
<evidence type="ECO:0000256" key="1">
    <source>
        <dbReference type="SAM" id="Phobius"/>
    </source>
</evidence>
<keyword evidence="1" id="KW-1133">Transmembrane helix</keyword>
<evidence type="ECO:0000313" key="3">
    <source>
        <dbReference type="Proteomes" id="UP000268553"/>
    </source>
</evidence>
<dbReference type="AlphaFoldDB" id="A0A426RTG1"/>